<dbReference type="GO" id="GO:0010185">
    <property type="term" value="P:regulation of cellular defense response"/>
    <property type="evidence" value="ECO:0007669"/>
    <property type="project" value="UniProtKB-ARBA"/>
</dbReference>
<sequence length="112" mass="12478">MGCVNEGCSSTLAETNPWWMLDLSNVNDCCVERINGAEIRIGNSLKNNGSYGYSCAGMEGRYVNLIIPGDMKILNLCEVEIFGKGISVCIVGYCYKYKDQFCGLRSHIRLYN</sequence>
<dbReference type="GO" id="GO:0042806">
    <property type="term" value="F:fucose binding"/>
    <property type="evidence" value="ECO:0007669"/>
    <property type="project" value="UniProtKB-ARBA"/>
</dbReference>
<evidence type="ECO:0000256" key="5">
    <source>
        <dbReference type="ARBA" id="ARBA00022734"/>
    </source>
</evidence>
<evidence type="ECO:0000256" key="4">
    <source>
        <dbReference type="ARBA" id="ARBA00022723"/>
    </source>
</evidence>
<evidence type="ECO:0000256" key="6">
    <source>
        <dbReference type="ARBA" id="ARBA00022837"/>
    </source>
</evidence>
<comment type="function">
    <text evidence="1">Acts as a defensive agent. Recognizes blood group fucosylated oligosaccharides including A, B, H and Lewis B-type antigens. Does not recognize Lewis A antigen and has low affinity for monovalent haptens.</text>
</comment>
<dbReference type="GO" id="GO:0001868">
    <property type="term" value="P:regulation of complement activation, lectin pathway"/>
    <property type="evidence" value="ECO:0007669"/>
    <property type="project" value="UniProtKB-ARBA"/>
</dbReference>
<dbReference type="SUPFAM" id="SSF49785">
    <property type="entry name" value="Galactose-binding domain-like"/>
    <property type="match status" value="1"/>
</dbReference>
<evidence type="ECO:0000256" key="1">
    <source>
        <dbReference type="ARBA" id="ARBA00002219"/>
    </source>
</evidence>
<dbReference type="PANTHER" id="PTHR45713">
    <property type="entry name" value="FTP DOMAIN-CONTAINING PROTEIN"/>
    <property type="match status" value="1"/>
</dbReference>
<feature type="domain" description="Fucolectin tachylectin-4 pentraxin-1" evidence="8">
    <location>
        <begin position="1"/>
        <end position="89"/>
    </location>
</feature>
<dbReference type="GO" id="GO:0046872">
    <property type="term" value="F:metal ion binding"/>
    <property type="evidence" value="ECO:0007669"/>
    <property type="project" value="UniProtKB-KW"/>
</dbReference>
<proteinExistence type="inferred from homology"/>
<comment type="subunit">
    <text evidence="3">Homotrimer.</text>
</comment>
<evidence type="ECO:0000256" key="7">
    <source>
        <dbReference type="ARBA" id="ARBA00023157"/>
    </source>
</evidence>
<evidence type="ECO:0000256" key="3">
    <source>
        <dbReference type="ARBA" id="ARBA00011233"/>
    </source>
</evidence>
<protein>
    <recommendedName>
        <fullName evidence="8">Fucolectin tachylectin-4 pentraxin-1 domain-containing protein</fullName>
    </recommendedName>
</protein>
<comment type="similarity">
    <text evidence="2">Belongs to the fucolectin family.</text>
</comment>
<keyword evidence="7" id="KW-1015">Disulfide bond</keyword>
<evidence type="ECO:0000313" key="9">
    <source>
        <dbReference type="Ensembl" id="ENSSGRP00000014685.1"/>
    </source>
</evidence>
<dbReference type="InterPro" id="IPR006585">
    <property type="entry name" value="FTP1"/>
</dbReference>
<evidence type="ECO:0000256" key="2">
    <source>
        <dbReference type="ARBA" id="ARBA00010147"/>
    </source>
</evidence>
<reference evidence="9" key="1">
    <citation type="submission" date="2025-08" db="UniProtKB">
        <authorList>
            <consortium name="Ensembl"/>
        </authorList>
    </citation>
    <scope>IDENTIFICATION</scope>
</reference>
<dbReference type="InterPro" id="IPR051941">
    <property type="entry name" value="BG_Antigen-Binding_Lectin"/>
</dbReference>
<dbReference type="Proteomes" id="UP000472262">
    <property type="component" value="Unassembled WGS sequence"/>
</dbReference>
<organism evidence="9 10">
    <name type="scientific">Sinocyclocheilus grahami</name>
    <name type="common">Dianchi golden-line fish</name>
    <name type="synonym">Barbus grahami</name>
    <dbReference type="NCBI Taxonomy" id="75366"/>
    <lineage>
        <taxon>Eukaryota</taxon>
        <taxon>Metazoa</taxon>
        <taxon>Chordata</taxon>
        <taxon>Craniata</taxon>
        <taxon>Vertebrata</taxon>
        <taxon>Euteleostomi</taxon>
        <taxon>Actinopterygii</taxon>
        <taxon>Neopterygii</taxon>
        <taxon>Teleostei</taxon>
        <taxon>Ostariophysi</taxon>
        <taxon>Cypriniformes</taxon>
        <taxon>Cyprinidae</taxon>
        <taxon>Cyprininae</taxon>
        <taxon>Sinocyclocheilus</taxon>
    </lineage>
</organism>
<dbReference type="Ensembl" id="ENSSGRT00000015871.1">
    <property type="protein sequence ID" value="ENSSGRP00000014685.1"/>
    <property type="gene ID" value="ENSSGRG00000009157.1"/>
</dbReference>
<dbReference type="PANTHER" id="PTHR45713:SF11">
    <property type="entry name" value="FUCOLECTIN TACHYLECTIN-4 PENTRAXIN-1 DOMAIN-CONTAINING PROTEIN"/>
    <property type="match status" value="1"/>
</dbReference>
<dbReference type="InterPro" id="IPR008979">
    <property type="entry name" value="Galactose-bd-like_sf"/>
</dbReference>
<dbReference type="AlphaFoldDB" id="A0A672KVQ4"/>
<dbReference type="InParanoid" id="A0A672KVQ4"/>
<accession>A0A672KVQ4</accession>
<reference evidence="9" key="2">
    <citation type="submission" date="2025-09" db="UniProtKB">
        <authorList>
            <consortium name="Ensembl"/>
        </authorList>
    </citation>
    <scope>IDENTIFICATION</scope>
</reference>
<keyword evidence="6" id="KW-0106">Calcium</keyword>
<dbReference type="SMART" id="SM00607">
    <property type="entry name" value="FTP"/>
    <property type="match status" value="1"/>
</dbReference>
<keyword evidence="10" id="KW-1185">Reference proteome</keyword>
<keyword evidence="4" id="KW-0479">Metal-binding</keyword>
<keyword evidence="5" id="KW-0430">Lectin</keyword>
<evidence type="ECO:0000259" key="8">
    <source>
        <dbReference type="SMART" id="SM00607"/>
    </source>
</evidence>
<dbReference type="Gene3D" id="2.60.120.260">
    <property type="entry name" value="Galactose-binding domain-like"/>
    <property type="match status" value="1"/>
</dbReference>
<evidence type="ECO:0000313" key="10">
    <source>
        <dbReference type="Proteomes" id="UP000472262"/>
    </source>
</evidence>
<name>A0A672KVQ4_SINGR</name>